<dbReference type="InterPro" id="IPR036291">
    <property type="entry name" value="NAD(P)-bd_dom_sf"/>
</dbReference>
<dbReference type="Gene3D" id="3.30.360.10">
    <property type="entry name" value="Dihydrodipicolinate Reductase, domain 2"/>
    <property type="match status" value="1"/>
</dbReference>
<evidence type="ECO:0000256" key="1">
    <source>
        <dbReference type="ARBA" id="ARBA00023002"/>
    </source>
</evidence>
<dbReference type="OrthoDB" id="9792085at2"/>
<name>A0A229RIZ9_9PSEU</name>
<dbReference type="AlphaFoldDB" id="A0A229RIZ9"/>
<dbReference type="GO" id="GO:0016491">
    <property type="term" value="F:oxidoreductase activity"/>
    <property type="evidence" value="ECO:0007669"/>
    <property type="project" value="UniProtKB-KW"/>
</dbReference>
<dbReference type="InterPro" id="IPR055170">
    <property type="entry name" value="GFO_IDH_MocA-like_dom"/>
</dbReference>
<dbReference type="GO" id="GO:0000166">
    <property type="term" value="F:nucleotide binding"/>
    <property type="evidence" value="ECO:0007669"/>
    <property type="project" value="InterPro"/>
</dbReference>
<dbReference type="SUPFAM" id="SSF55347">
    <property type="entry name" value="Glyceraldehyde-3-phosphate dehydrogenase-like, C-terminal domain"/>
    <property type="match status" value="1"/>
</dbReference>
<dbReference type="PANTHER" id="PTHR43818:SF11">
    <property type="entry name" value="BCDNA.GH03377"/>
    <property type="match status" value="1"/>
</dbReference>
<evidence type="ECO:0000313" key="4">
    <source>
        <dbReference type="EMBL" id="OXM46613.1"/>
    </source>
</evidence>
<reference evidence="4 5" key="1">
    <citation type="submission" date="2017-07" db="EMBL/GenBank/DDBJ databases">
        <title>Amycolatopsis thailandensis Genome sequencing and assembly.</title>
        <authorList>
            <person name="Kaur N."/>
            <person name="Mayilraj S."/>
        </authorList>
    </citation>
    <scope>NUCLEOTIDE SEQUENCE [LARGE SCALE GENOMIC DNA]</scope>
    <source>
        <strain evidence="4 5">JCM 16380</strain>
    </source>
</reference>
<feature type="domain" description="Gfo/Idh/MocA-like oxidoreductase N-terminal" evidence="2">
    <location>
        <begin position="37"/>
        <end position="91"/>
    </location>
</feature>
<keyword evidence="5" id="KW-1185">Reference proteome</keyword>
<accession>A0A229RIZ9</accession>
<gene>
    <name evidence="4" type="ORF">CFP71_36620</name>
</gene>
<dbReference type="InterPro" id="IPR050463">
    <property type="entry name" value="Gfo/Idh/MocA_oxidrdct_glycsds"/>
</dbReference>
<evidence type="ECO:0000259" key="2">
    <source>
        <dbReference type="Pfam" id="PF01408"/>
    </source>
</evidence>
<comment type="caution">
    <text evidence="4">The sequence shown here is derived from an EMBL/GenBank/DDBJ whole genome shotgun (WGS) entry which is preliminary data.</text>
</comment>
<dbReference type="Gene3D" id="3.40.50.720">
    <property type="entry name" value="NAD(P)-binding Rossmann-like Domain"/>
    <property type="match status" value="1"/>
</dbReference>
<evidence type="ECO:0000259" key="3">
    <source>
        <dbReference type="Pfam" id="PF22725"/>
    </source>
</evidence>
<protein>
    <submittedName>
        <fullName evidence="4">Oxidoreductase</fullName>
    </submittedName>
</protein>
<organism evidence="4 5">
    <name type="scientific">Amycolatopsis thailandensis</name>
    <dbReference type="NCBI Taxonomy" id="589330"/>
    <lineage>
        <taxon>Bacteria</taxon>
        <taxon>Bacillati</taxon>
        <taxon>Actinomycetota</taxon>
        <taxon>Actinomycetes</taxon>
        <taxon>Pseudonocardiales</taxon>
        <taxon>Pseudonocardiaceae</taxon>
        <taxon>Amycolatopsis</taxon>
    </lineage>
</organism>
<proteinExistence type="predicted"/>
<dbReference type="SUPFAM" id="SSF51735">
    <property type="entry name" value="NAD(P)-binding Rossmann-fold domains"/>
    <property type="match status" value="1"/>
</dbReference>
<evidence type="ECO:0000313" key="5">
    <source>
        <dbReference type="Proteomes" id="UP000215223"/>
    </source>
</evidence>
<dbReference type="Pfam" id="PF22725">
    <property type="entry name" value="GFO_IDH_MocA_C3"/>
    <property type="match status" value="1"/>
</dbReference>
<dbReference type="Pfam" id="PF01408">
    <property type="entry name" value="GFO_IDH_MocA"/>
    <property type="match status" value="1"/>
</dbReference>
<dbReference type="InterPro" id="IPR000683">
    <property type="entry name" value="Gfo/Idh/MocA-like_OxRdtase_N"/>
</dbReference>
<dbReference type="EMBL" id="NMQT01000148">
    <property type="protein sequence ID" value="OXM46613.1"/>
    <property type="molecule type" value="Genomic_DNA"/>
</dbReference>
<keyword evidence="1" id="KW-0560">Oxidoreductase</keyword>
<dbReference type="Proteomes" id="UP000215223">
    <property type="component" value="Unassembled WGS sequence"/>
</dbReference>
<dbReference type="PANTHER" id="PTHR43818">
    <property type="entry name" value="BCDNA.GH03377"/>
    <property type="match status" value="1"/>
</dbReference>
<sequence>MTPVRVAILGTAHPHLADHREAIRRDPRATAASGLDDADAVIIDSVTADHPRLLRAAIEAGKPALVEKPLAATVPETGELTSLIDAAAVPVTTAMFLRCAPALRGLRTFLSAGSGGPVTSVRARFSHPGLLDGWFRGRTAWMLDPRQGGVGGLADLGIHLLDLLLWLRPDAGLRVVSAVKDRAPGIAMDVGGTARLDWDGVPVTLHCGWTSRPGGFDVRVDRAGGSCTVSGGRLVIATGTGHRAETHPPLDAAAVVPAWLDQLHGVATWEPPTSDDIARCALLLQEIDAAAG</sequence>
<dbReference type="RefSeq" id="WP_093938498.1">
    <property type="nucleotide sequence ID" value="NZ_NMQT01000148.1"/>
</dbReference>
<feature type="domain" description="GFO/IDH/MocA-like oxidoreductase" evidence="3">
    <location>
        <begin position="106"/>
        <end position="219"/>
    </location>
</feature>